<keyword evidence="4 5" id="KW-0378">Hydrolase</keyword>
<comment type="catalytic activity">
    <reaction evidence="1 5">
        <text>a ribonucleoside 5'-phosphate + H2O = a ribonucleoside + phosphate</text>
        <dbReference type="Rhea" id="RHEA:12484"/>
        <dbReference type="ChEBI" id="CHEBI:15377"/>
        <dbReference type="ChEBI" id="CHEBI:18254"/>
        <dbReference type="ChEBI" id="CHEBI:43474"/>
        <dbReference type="ChEBI" id="CHEBI:58043"/>
        <dbReference type="EC" id="3.1.3.5"/>
    </reaction>
</comment>
<comment type="subcellular location">
    <subcellularLocation>
        <location evidence="5">Cytoplasm</location>
    </subcellularLocation>
</comment>
<feature type="binding site" evidence="5">
    <location>
        <position position="94"/>
    </location>
    <ligand>
        <name>a divalent metal cation</name>
        <dbReference type="ChEBI" id="CHEBI:60240"/>
    </ligand>
</feature>
<comment type="caution">
    <text evidence="7">The sequence shown here is derived from an EMBL/GenBank/DDBJ whole genome shotgun (WGS) entry which is preliminary data.</text>
</comment>
<feature type="binding site" evidence="5">
    <location>
        <position position="42"/>
    </location>
    <ligand>
        <name>a divalent metal cation</name>
        <dbReference type="ChEBI" id="CHEBI:60240"/>
    </ligand>
</feature>
<dbReference type="SUPFAM" id="SSF64167">
    <property type="entry name" value="SurE-like"/>
    <property type="match status" value="1"/>
</dbReference>
<accession>A0ABQ5VTV1</accession>
<dbReference type="EMBL" id="BSNN01000002">
    <property type="protein sequence ID" value="GLQ34740.1"/>
    <property type="molecule type" value="Genomic_DNA"/>
</dbReference>
<evidence type="ECO:0000313" key="8">
    <source>
        <dbReference type="Proteomes" id="UP001156694"/>
    </source>
</evidence>
<dbReference type="Proteomes" id="UP001156694">
    <property type="component" value="Unassembled WGS sequence"/>
</dbReference>
<dbReference type="InterPro" id="IPR030048">
    <property type="entry name" value="SurE"/>
</dbReference>
<dbReference type="NCBIfam" id="TIGR00087">
    <property type="entry name" value="surE"/>
    <property type="match status" value="1"/>
</dbReference>
<gene>
    <name evidence="5 7" type="primary">surE</name>
    <name evidence="7" type="ORF">GCM10007939_10230</name>
</gene>
<feature type="binding site" evidence="5">
    <location>
        <position position="9"/>
    </location>
    <ligand>
        <name>a divalent metal cation</name>
        <dbReference type="ChEBI" id="CHEBI:60240"/>
    </ligand>
</feature>
<evidence type="ECO:0000313" key="7">
    <source>
        <dbReference type="EMBL" id="GLQ34740.1"/>
    </source>
</evidence>
<organism evidence="7 8">
    <name type="scientific">Amylibacter marinus</name>
    <dbReference type="NCBI Taxonomy" id="1475483"/>
    <lineage>
        <taxon>Bacteria</taxon>
        <taxon>Pseudomonadati</taxon>
        <taxon>Pseudomonadota</taxon>
        <taxon>Alphaproteobacteria</taxon>
        <taxon>Rhodobacterales</taxon>
        <taxon>Paracoccaceae</taxon>
        <taxon>Amylibacter</taxon>
    </lineage>
</organism>
<dbReference type="HAMAP" id="MF_00060">
    <property type="entry name" value="SurE"/>
    <property type="match status" value="1"/>
</dbReference>
<sequence>MKILLTNDDGLDAPGLCALYDIALGLTDEAEIFTVAPAAEQSGMGHAISYKQTIQMERRGPNRWAVHGTPADTVLLGIYNAMPTMPDLVLSGVNKGNNAAQNTLYSGTVGASLEAALQGIPAIALSQFYGPQLADIDTFDAARAHGLQTIKTLLDADIWRHEDRPIHYNVNFPPCSGADVLGHEFTTQGFRRGAPFHSEAGADGYHIIGRPQHESTGAGSDVQANMNNQIAITPCGVDLTNQSTLSRLRQL</sequence>
<dbReference type="PANTHER" id="PTHR30457:SF0">
    <property type="entry name" value="PHOSPHATASE, PUTATIVE (AFU_ORTHOLOGUE AFUA_4G01070)-RELATED"/>
    <property type="match status" value="1"/>
</dbReference>
<keyword evidence="5" id="KW-0963">Cytoplasm</keyword>
<reference evidence="8" key="1">
    <citation type="journal article" date="2019" name="Int. J. Syst. Evol. Microbiol.">
        <title>The Global Catalogue of Microorganisms (GCM) 10K type strain sequencing project: providing services to taxonomists for standard genome sequencing and annotation.</title>
        <authorList>
            <consortium name="The Broad Institute Genomics Platform"/>
            <consortium name="The Broad Institute Genome Sequencing Center for Infectious Disease"/>
            <person name="Wu L."/>
            <person name="Ma J."/>
        </authorList>
    </citation>
    <scope>NUCLEOTIDE SEQUENCE [LARGE SCALE GENOMIC DNA]</scope>
    <source>
        <strain evidence="8">NBRC 110140</strain>
    </source>
</reference>
<feature type="domain" description="Survival protein SurE-like phosphatase/nucleotidase" evidence="6">
    <location>
        <begin position="3"/>
        <end position="192"/>
    </location>
</feature>
<keyword evidence="8" id="KW-1185">Reference proteome</keyword>
<name>A0ABQ5VTV1_9RHOB</name>
<feature type="binding site" evidence="5">
    <location>
        <position position="8"/>
    </location>
    <ligand>
        <name>a divalent metal cation</name>
        <dbReference type="ChEBI" id="CHEBI:60240"/>
    </ligand>
</feature>
<comment type="function">
    <text evidence="5">Nucleotidase that shows phosphatase activity on nucleoside 5'-monophosphates.</text>
</comment>
<evidence type="ECO:0000259" key="6">
    <source>
        <dbReference type="Pfam" id="PF01975"/>
    </source>
</evidence>
<protein>
    <recommendedName>
        <fullName evidence="5">5'-nucleotidase SurE</fullName>
        <ecNumber evidence="5">3.1.3.5</ecNumber>
    </recommendedName>
    <alternativeName>
        <fullName evidence="5">Nucleoside 5'-monophosphate phosphohydrolase</fullName>
    </alternativeName>
</protein>
<evidence type="ECO:0000256" key="1">
    <source>
        <dbReference type="ARBA" id="ARBA00000815"/>
    </source>
</evidence>
<keyword evidence="5" id="KW-0547">Nucleotide-binding</keyword>
<dbReference type="EC" id="3.1.3.5" evidence="5"/>
<dbReference type="InterPro" id="IPR002828">
    <property type="entry name" value="SurE-like_Pase/nucleotidase"/>
</dbReference>
<dbReference type="RefSeq" id="WP_284376692.1">
    <property type="nucleotide sequence ID" value="NZ_BSNN01000002.1"/>
</dbReference>
<comment type="cofactor">
    <cofactor evidence="5">
        <name>a divalent metal cation</name>
        <dbReference type="ChEBI" id="CHEBI:60240"/>
    </cofactor>
    <text evidence="5">Binds 1 divalent metal cation per subunit.</text>
</comment>
<proteinExistence type="inferred from homology"/>
<keyword evidence="3 5" id="KW-0479">Metal-binding</keyword>
<dbReference type="PANTHER" id="PTHR30457">
    <property type="entry name" value="5'-NUCLEOTIDASE SURE"/>
    <property type="match status" value="1"/>
</dbReference>
<evidence type="ECO:0000256" key="5">
    <source>
        <dbReference type="HAMAP-Rule" id="MF_00060"/>
    </source>
</evidence>
<evidence type="ECO:0000256" key="4">
    <source>
        <dbReference type="ARBA" id="ARBA00022801"/>
    </source>
</evidence>
<dbReference type="Gene3D" id="3.40.1210.10">
    <property type="entry name" value="Survival protein SurE-like phosphatase/nucleotidase"/>
    <property type="match status" value="1"/>
</dbReference>
<comment type="similarity">
    <text evidence="2 5">Belongs to the SurE nucleotidase family.</text>
</comment>
<dbReference type="Pfam" id="PF01975">
    <property type="entry name" value="SurE"/>
    <property type="match status" value="1"/>
</dbReference>
<evidence type="ECO:0000256" key="3">
    <source>
        <dbReference type="ARBA" id="ARBA00022723"/>
    </source>
</evidence>
<dbReference type="InterPro" id="IPR036523">
    <property type="entry name" value="SurE-like_sf"/>
</dbReference>
<evidence type="ECO:0000256" key="2">
    <source>
        <dbReference type="ARBA" id="ARBA00011062"/>
    </source>
</evidence>